<gene>
    <name evidence="5" type="primary">trmJ</name>
    <name evidence="7" type="ORF">ENL19_01740</name>
</gene>
<dbReference type="InterPro" id="IPR001537">
    <property type="entry name" value="SpoU_MeTrfase"/>
</dbReference>
<dbReference type="NCBIfam" id="TIGR00050">
    <property type="entry name" value="rRNA_methyl_1"/>
    <property type="match status" value="1"/>
</dbReference>
<dbReference type="Gene3D" id="3.40.1280.10">
    <property type="match status" value="1"/>
</dbReference>
<proteinExistence type="inferred from homology"/>
<evidence type="ECO:0000256" key="3">
    <source>
        <dbReference type="ARBA" id="ARBA00022679"/>
    </source>
</evidence>
<comment type="caution">
    <text evidence="7">The sequence shown here is derived from an EMBL/GenBank/DDBJ whole genome shotgun (WGS) entry which is preliminary data.</text>
</comment>
<organism evidence="7">
    <name type="scientific">candidate division WOR-3 bacterium</name>
    <dbReference type="NCBI Taxonomy" id="2052148"/>
    <lineage>
        <taxon>Bacteria</taxon>
        <taxon>Bacteria division WOR-3</taxon>
    </lineage>
</organism>
<dbReference type="EC" id="2.1.1.200" evidence="5"/>
<reference evidence="7" key="1">
    <citation type="journal article" date="2020" name="mSystems">
        <title>Genome- and Community-Level Interaction Insights into Carbon Utilization and Element Cycling Functions of Hydrothermarchaeota in Hydrothermal Sediment.</title>
        <authorList>
            <person name="Zhou Z."/>
            <person name="Liu Y."/>
            <person name="Xu W."/>
            <person name="Pan J."/>
            <person name="Luo Z.H."/>
            <person name="Li M."/>
        </authorList>
    </citation>
    <scope>NUCLEOTIDE SEQUENCE [LARGE SCALE GENOMIC DNA]</scope>
    <source>
        <strain evidence="7">HyVt-74</strain>
    </source>
</reference>
<feature type="domain" description="tRNA/rRNA methyltransferase SpoU type" evidence="6">
    <location>
        <begin position="8"/>
        <end position="157"/>
    </location>
</feature>
<dbReference type="Proteomes" id="UP000886110">
    <property type="component" value="Unassembled WGS sequence"/>
</dbReference>
<dbReference type="PANTHER" id="PTHR42786">
    <property type="entry name" value="TRNA/RRNA METHYLTRANSFERASE"/>
    <property type="match status" value="1"/>
</dbReference>
<comment type="subcellular location">
    <subcellularLocation>
        <location evidence="5">Cytoplasm</location>
    </subcellularLocation>
</comment>
<dbReference type="Pfam" id="PF00588">
    <property type="entry name" value="SpoU_methylase"/>
    <property type="match status" value="1"/>
</dbReference>
<dbReference type="EMBL" id="DRTB01000127">
    <property type="protein sequence ID" value="HHE04768.1"/>
    <property type="molecule type" value="Genomic_DNA"/>
</dbReference>
<comment type="similarity">
    <text evidence="1">Belongs to the class IV-like SAM-binding methyltransferase superfamily. RNA methyltransferase TrmH family.</text>
</comment>
<evidence type="ECO:0000259" key="6">
    <source>
        <dbReference type="Pfam" id="PF00588"/>
    </source>
</evidence>
<dbReference type="SUPFAM" id="SSF75217">
    <property type="entry name" value="alpha/beta knot"/>
    <property type="match status" value="1"/>
</dbReference>
<dbReference type="AlphaFoldDB" id="A0A7C5H8X7"/>
<sequence>MKPNLRNIRIVLVEPSGAFNIGSVARVMKNMGLSELALVNPVEFRNDEGFKGAVGAKDVLENALVFDNLEESIKDTNLVIGTTRREGKGRRISYTVEEVSEHIFPVLEKGKVAILFGREKSGLLNKETDLCNILIRIPASREFPSLNLSHAVAVVCYKIFTDAIVNEVPYIAEPVANAEIEGLLDYIQTVFTDIGFFSKGTPRYVIPLFRKIFGRALLDKEEFDNLTYIFHRLHGLFKSRCGKDEKDEY</sequence>
<dbReference type="PIRSF" id="PIRSF004808">
    <property type="entry name" value="LasT"/>
    <property type="match status" value="1"/>
</dbReference>
<keyword evidence="5" id="KW-0963">Cytoplasm</keyword>
<dbReference type="GO" id="GO:0002128">
    <property type="term" value="P:tRNA nucleoside ribose methylation"/>
    <property type="evidence" value="ECO:0007669"/>
    <property type="project" value="TreeGrafter"/>
</dbReference>
<dbReference type="PANTHER" id="PTHR42786:SF2">
    <property type="entry name" value="TRNA (CYTIDINE_URIDINE-2'-O-)-METHYLTRANSFERASE TRMJ"/>
    <property type="match status" value="1"/>
</dbReference>
<evidence type="ECO:0000256" key="5">
    <source>
        <dbReference type="RuleBase" id="RU362024"/>
    </source>
</evidence>
<dbReference type="InterPro" id="IPR029028">
    <property type="entry name" value="Alpha/beta_knot_MTases"/>
</dbReference>
<keyword evidence="4 5" id="KW-0949">S-adenosyl-L-methionine</keyword>
<comment type="catalytic activity">
    <reaction evidence="5">
        <text>uridine(32) in tRNA + S-adenosyl-L-methionine = 2'-O-methyluridine(32) in tRNA + S-adenosyl-L-homocysteine + H(+)</text>
        <dbReference type="Rhea" id="RHEA:42936"/>
        <dbReference type="Rhea" id="RHEA-COMP:10107"/>
        <dbReference type="Rhea" id="RHEA-COMP:10290"/>
        <dbReference type="ChEBI" id="CHEBI:15378"/>
        <dbReference type="ChEBI" id="CHEBI:57856"/>
        <dbReference type="ChEBI" id="CHEBI:59789"/>
        <dbReference type="ChEBI" id="CHEBI:65315"/>
        <dbReference type="ChEBI" id="CHEBI:74478"/>
        <dbReference type="EC" id="2.1.1.200"/>
    </reaction>
</comment>
<keyword evidence="5" id="KW-0819">tRNA processing</keyword>
<dbReference type="GO" id="GO:0160206">
    <property type="term" value="F:tRNA (cytidine(32)/uridine(32)-2'-O)-methyltransferase activity"/>
    <property type="evidence" value="ECO:0007669"/>
    <property type="project" value="UniProtKB-EC"/>
</dbReference>
<dbReference type="CDD" id="cd18093">
    <property type="entry name" value="SpoU-like_TrmJ"/>
    <property type="match status" value="1"/>
</dbReference>
<dbReference type="Gene3D" id="1.10.8.590">
    <property type="match status" value="1"/>
</dbReference>
<protein>
    <recommendedName>
        <fullName evidence="5">tRNA (cytidine/uridine-2'-O-)-methyltransferase TrmJ</fullName>
        <ecNumber evidence="5">2.1.1.200</ecNumber>
    </recommendedName>
    <alternativeName>
        <fullName evidence="5">tRNA (cytidine(32)/uridine(32)-2'-O)-methyltransferase</fullName>
    </alternativeName>
    <alternativeName>
        <fullName evidence="5">tRNA Cm32/Um32 methyltransferase</fullName>
    </alternativeName>
</protein>
<dbReference type="GO" id="GO:0003723">
    <property type="term" value="F:RNA binding"/>
    <property type="evidence" value="ECO:0007669"/>
    <property type="project" value="InterPro"/>
</dbReference>
<evidence type="ECO:0000256" key="4">
    <source>
        <dbReference type="ARBA" id="ARBA00022691"/>
    </source>
</evidence>
<evidence type="ECO:0000256" key="2">
    <source>
        <dbReference type="ARBA" id="ARBA00022603"/>
    </source>
</evidence>
<comment type="catalytic activity">
    <reaction evidence="5">
        <text>cytidine(32) in tRNA + S-adenosyl-L-methionine = 2'-O-methylcytidine(32) in tRNA + S-adenosyl-L-homocysteine + H(+)</text>
        <dbReference type="Rhea" id="RHEA:42932"/>
        <dbReference type="Rhea" id="RHEA-COMP:10288"/>
        <dbReference type="Rhea" id="RHEA-COMP:10289"/>
        <dbReference type="ChEBI" id="CHEBI:15378"/>
        <dbReference type="ChEBI" id="CHEBI:57856"/>
        <dbReference type="ChEBI" id="CHEBI:59789"/>
        <dbReference type="ChEBI" id="CHEBI:74495"/>
        <dbReference type="ChEBI" id="CHEBI:82748"/>
        <dbReference type="EC" id="2.1.1.200"/>
    </reaction>
</comment>
<evidence type="ECO:0000256" key="1">
    <source>
        <dbReference type="ARBA" id="ARBA00007228"/>
    </source>
</evidence>
<keyword evidence="2 5" id="KW-0489">Methyltransferase</keyword>
<keyword evidence="3" id="KW-0808">Transferase</keyword>
<accession>A0A7C5H8X7</accession>
<dbReference type="InterPro" id="IPR029026">
    <property type="entry name" value="tRNA_m1G_MTases_N"/>
</dbReference>
<name>A0A7C5H8X7_UNCW3</name>
<comment type="subunit">
    <text evidence="5">Homodimer.</text>
</comment>
<dbReference type="InterPro" id="IPR004384">
    <property type="entry name" value="RNA_MeTrfase_TrmJ/LasT"/>
</dbReference>
<dbReference type="GO" id="GO:0005829">
    <property type="term" value="C:cytosol"/>
    <property type="evidence" value="ECO:0007669"/>
    <property type="project" value="TreeGrafter"/>
</dbReference>
<evidence type="ECO:0000313" key="7">
    <source>
        <dbReference type="EMBL" id="HHE04768.1"/>
    </source>
</evidence>
<comment type="function">
    <text evidence="5">Catalyzes the formation of 2'O-methylated cytidine (Cm32) or 2'O-methylated uridine (Um32) at position 32 in tRNA.</text>
</comment>